<protein>
    <submittedName>
        <fullName evidence="1">DNA polymerase III sliding clamp</fullName>
    </submittedName>
</protein>
<sequence length="376" mass="40246">MSYAIVETSTIADALNKAARVSPSPHTTGEMFSSGILIDFDENTGDVFVSSTDLSIFYRQRVAGLKISGKGTWKISPHVAKFIDTLPKGQGSTVKLDDENAPGCLTMTREHSRGATVGTMPLIGHSDFPEWAPYTETGGVAVSSLSDKLEAVSWAAAKEDGTAPELTGVYLDGYGVLATNRYVAASVPLGIPPLVDAPMTVPVSALTGVIHHAGDSLVVPTNKGLGITPDDFTQVEVVRFDRNIHQAFKRTDANDYTGQVTINTDEYRDVCDRIFKIMKKDEKGRVNLLAAKDSLLFSMRTDSGKSAQDVIGATGGPDIPTALSVNALYVRDAVSRAIGANATIYFEQGVSEQNKFTYIQGGAGYEAWISPLRDIS</sequence>
<name>A0A1B3B0M1_9CAUD</name>
<evidence type="ECO:0000313" key="1">
    <source>
        <dbReference type="EMBL" id="AOE44563.1"/>
    </source>
</evidence>
<proteinExistence type="predicted"/>
<dbReference type="Gene3D" id="3.10.150.10">
    <property type="entry name" value="DNA Polymerase III, subunit A, domain 2"/>
    <property type="match status" value="1"/>
</dbReference>
<organism evidence="1 2">
    <name type="scientific">Gordonia phage Jumbo</name>
    <dbReference type="NCBI Taxonomy" id="1887650"/>
    <lineage>
        <taxon>Viruses</taxon>
        <taxon>Duplodnaviria</taxon>
        <taxon>Heunggongvirae</taxon>
        <taxon>Uroviricota</taxon>
        <taxon>Caudoviricetes</taxon>
        <taxon>Gorjumvirus</taxon>
        <taxon>Gorjumvirus jumbo</taxon>
    </lineage>
</organism>
<dbReference type="Proteomes" id="UP000203357">
    <property type="component" value="Segment"/>
</dbReference>
<dbReference type="RefSeq" id="YP_009291018.1">
    <property type="nucleotide sequence ID" value="NC_031109.1"/>
</dbReference>
<evidence type="ECO:0000313" key="2">
    <source>
        <dbReference type="Proteomes" id="UP000203357"/>
    </source>
</evidence>
<dbReference type="GeneID" id="29067945"/>
<gene>
    <name evidence="1" type="primary">53</name>
    <name evidence="1" type="ORF">SEA_JUMBO_53</name>
</gene>
<dbReference type="OrthoDB" id="7065at10239"/>
<dbReference type="Gene3D" id="3.70.10.10">
    <property type="match status" value="1"/>
</dbReference>
<reference evidence="2" key="1">
    <citation type="submission" date="2016-07" db="EMBL/GenBank/DDBJ databases">
        <authorList>
            <person name="Florea S."/>
            <person name="Webb J.S."/>
            <person name="Jaromczyk J."/>
            <person name="Schardl C.L."/>
        </authorList>
    </citation>
    <scope>NUCLEOTIDE SEQUENCE [LARGE SCALE GENOMIC DNA]</scope>
</reference>
<dbReference type="KEGG" id="vg:29067945"/>
<keyword evidence="2" id="KW-1185">Reference proteome</keyword>
<accession>A0A1B3B0M1</accession>
<dbReference type="EMBL" id="KX557281">
    <property type="protein sequence ID" value="AOE44563.1"/>
    <property type="molecule type" value="Genomic_DNA"/>
</dbReference>